<dbReference type="Gene3D" id="3.80.10.10">
    <property type="entry name" value="Ribonuclease Inhibitor"/>
    <property type="match status" value="1"/>
</dbReference>
<dbReference type="EMBL" id="KV426324">
    <property type="protein sequence ID" value="KZV82431.1"/>
    <property type="molecule type" value="Genomic_DNA"/>
</dbReference>
<dbReference type="AlphaFoldDB" id="A0A165CGX3"/>
<dbReference type="SUPFAM" id="SSF81383">
    <property type="entry name" value="F-box domain"/>
    <property type="match status" value="1"/>
</dbReference>
<organism evidence="2 3">
    <name type="scientific">Exidia glandulosa HHB12029</name>
    <dbReference type="NCBI Taxonomy" id="1314781"/>
    <lineage>
        <taxon>Eukaryota</taxon>
        <taxon>Fungi</taxon>
        <taxon>Dikarya</taxon>
        <taxon>Basidiomycota</taxon>
        <taxon>Agaricomycotina</taxon>
        <taxon>Agaricomycetes</taxon>
        <taxon>Auriculariales</taxon>
        <taxon>Exidiaceae</taxon>
        <taxon>Exidia</taxon>
    </lineage>
</organism>
<dbReference type="InterPro" id="IPR036047">
    <property type="entry name" value="F-box-like_dom_sf"/>
</dbReference>
<dbReference type="InterPro" id="IPR032675">
    <property type="entry name" value="LRR_dom_sf"/>
</dbReference>
<dbReference type="Proteomes" id="UP000077266">
    <property type="component" value="Unassembled WGS sequence"/>
</dbReference>
<dbReference type="OrthoDB" id="3024566at2759"/>
<accession>A0A165CGX3</accession>
<dbReference type="InParanoid" id="A0A165CGX3"/>
<reference evidence="2 3" key="1">
    <citation type="journal article" date="2016" name="Mol. Biol. Evol.">
        <title>Comparative Genomics of Early-Diverging Mushroom-Forming Fungi Provides Insights into the Origins of Lignocellulose Decay Capabilities.</title>
        <authorList>
            <person name="Nagy L.G."/>
            <person name="Riley R."/>
            <person name="Tritt A."/>
            <person name="Adam C."/>
            <person name="Daum C."/>
            <person name="Floudas D."/>
            <person name="Sun H."/>
            <person name="Yadav J.S."/>
            <person name="Pangilinan J."/>
            <person name="Larsson K.H."/>
            <person name="Matsuura K."/>
            <person name="Barry K."/>
            <person name="Labutti K."/>
            <person name="Kuo R."/>
            <person name="Ohm R.A."/>
            <person name="Bhattacharya S.S."/>
            <person name="Shirouzu T."/>
            <person name="Yoshinaga Y."/>
            <person name="Martin F.M."/>
            <person name="Grigoriev I.V."/>
            <person name="Hibbett D.S."/>
        </authorList>
    </citation>
    <scope>NUCLEOTIDE SEQUENCE [LARGE SCALE GENOMIC DNA]</scope>
    <source>
        <strain evidence="2 3">HHB12029</strain>
    </source>
</reference>
<dbReference type="CDD" id="cd09917">
    <property type="entry name" value="F-box_SF"/>
    <property type="match status" value="1"/>
</dbReference>
<dbReference type="InterPro" id="IPR001810">
    <property type="entry name" value="F-box_dom"/>
</dbReference>
<keyword evidence="3" id="KW-1185">Reference proteome</keyword>
<gene>
    <name evidence="2" type="ORF">EXIGLDRAFT_811000</name>
</gene>
<evidence type="ECO:0000313" key="3">
    <source>
        <dbReference type="Proteomes" id="UP000077266"/>
    </source>
</evidence>
<dbReference type="PROSITE" id="PS50181">
    <property type="entry name" value="FBOX"/>
    <property type="match status" value="1"/>
</dbReference>
<dbReference type="SMART" id="SM00256">
    <property type="entry name" value="FBOX"/>
    <property type="match status" value="1"/>
</dbReference>
<proteinExistence type="predicted"/>
<evidence type="ECO:0000259" key="1">
    <source>
        <dbReference type="PROSITE" id="PS50181"/>
    </source>
</evidence>
<feature type="domain" description="F-box" evidence="1">
    <location>
        <begin position="1"/>
        <end position="45"/>
    </location>
</feature>
<name>A0A165CGX3_EXIGL</name>
<dbReference type="Pfam" id="PF12937">
    <property type="entry name" value="F-box-like"/>
    <property type="match status" value="1"/>
</dbReference>
<sequence length="371" mass="41748">MSASDLPPELILNILEHITVRDLLACVVVSRAWSACARPVLFRTLKLPISGKHNTIVDRVLAMLRADRALCCLVRHLHFRTIPGEATGPYIAALDRVPSQIIALADILPTLESVLFDAGALVHGSLLPPVRGNTQYVPAQLSISTVKYLHYTSSEDFYGPPLRQLLTMWPHVASLHLRASSRVIQDCVSIALPYLRALYLDHFYLPQQGEGYTASFLAIHIHNLTHLQLKTLPSAYHFPEHDLPNLRFLAFCDEESYEYRNPTLIEVMWQRFAHYRSLETLLVNMSDVAWHVLPSLSLSITNFGIALKRGQRRTRMLDTALDFVASREAIRTFTLVQSYLHTMALERCETIGRECGTFSFAPEATCATLCG</sequence>
<evidence type="ECO:0000313" key="2">
    <source>
        <dbReference type="EMBL" id="KZV82431.1"/>
    </source>
</evidence>
<protein>
    <recommendedName>
        <fullName evidence="1">F-box domain-containing protein</fullName>
    </recommendedName>
</protein>